<sequence>MSASSRDRMKLCAVKSSLPKPVEANNQRVLCARVYSLMWLTKYLFQPPDKEDIVLLRPCLKQATVNGYPANTPVAISQACASYTSQCLSTVPTKTCHKESYGSLNMV</sequence>
<dbReference type="EMBL" id="GGMR01014157">
    <property type="protein sequence ID" value="MBY26776.1"/>
    <property type="molecule type" value="Transcribed_RNA"/>
</dbReference>
<dbReference type="AlphaFoldDB" id="A0A2S2PCV8"/>
<accession>A0A2S2PCV8</accession>
<gene>
    <name evidence="1" type="ORF">g.111295</name>
</gene>
<proteinExistence type="predicted"/>
<organism evidence="1">
    <name type="scientific">Schizaphis graminum</name>
    <name type="common">Green bug aphid</name>
    <dbReference type="NCBI Taxonomy" id="13262"/>
    <lineage>
        <taxon>Eukaryota</taxon>
        <taxon>Metazoa</taxon>
        <taxon>Ecdysozoa</taxon>
        <taxon>Arthropoda</taxon>
        <taxon>Hexapoda</taxon>
        <taxon>Insecta</taxon>
        <taxon>Pterygota</taxon>
        <taxon>Neoptera</taxon>
        <taxon>Paraneoptera</taxon>
        <taxon>Hemiptera</taxon>
        <taxon>Sternorrhyncha</taxon>
        <taxon>Aphidomorpha</taxon>
        <taxon>Aphidoidea</taxon>
        <taxon>Aphididae</taxon>
        <taxon>Aphidini</taxon>
        <taxon>Schizaphis</taxon>
    </lineage>
</organism>
<reference evidence="1" key="1">
    <citation type="submission" date="2018-04" db="EMBL/GenBank/DDBJ databases">
        <title>Transcriptome of Schizaphis graminum biotype I.</title>
        <authorList>
            <person name="Scully E.D."/>
            <person name="Geib S.M."/>
            <person name="Palmer N.A."/>
            <person name="Koch K."/>
            <person name="Bradshaw J."/>
            <person name="Heng-Moss T."/>
            <person name="Sarath G."/>
        </authorList>
    </citation>
    <scope>NUCLEOTIDE SEQUENCE</scope>
</reference>
<evidence type="ECO:0000313" key="1">
    <source>
        <dbReference type="EMBL" id="MBY26776.1"/>
    </source>
</evidence>
<name>A0A2S2PCV8_SCHGA</name>
<protein>
    <submittedName>
        <fullName evidence="1">Uncharacterized protein</fullName>
    </submittedName>
</protein>